<evidence type="ECO:0000313" key="2">
    <source>
        <dbReference type="Proteomes" id="UP001054837"/>
    </source>
</evidence>
<dbReference type="Proteomes" id="UP001054837">
    <property type="component" value="Unassembled WGS sequence"/>
</dbReference>
<protein>
    <submittedName>
        <fullName evidence="1">Uncharacterized protein</fullName>
    </submittedName>
</protein>
<evidence type="ECO:0000313" key="1">
    <source>
        <dbReference type="EMBL" id="GIY00389.1"/>
    </source>
</evidence>
<keyword evidence="2" id="KW-1185">Reference proteome</keyword>
<comment type="caution">
    <text evidence="1">The sequence shown here is derived from an EMBL/GenBank/DDBJ whole genome shotgun (WGS) entry which is preliminary data.</text>
</comment>
<accession>A0AAV4PVW3</accession>
<organism evidence="1 2">
    <name type="scientific">Caerostris darwini</name>
    <dbReference type="NCBI Taxonomy" id="1538125"/>
    <lineage>
        <taxon>Eukaryota</taxon>
        <taxon>Metazoa</taxon>
        <taxon>Ecdysozoa</taxon>
        <taxon>Arthropoda</taxon>
        <taxon>Chelicerata</taxon>
        <taxon>Arachnida</taxon>
        <taxon>Araneae</taxon>
        <taxon>Araneomorphae</taxon>
        <taxon>Entelegynae</taxon>
        <taxon>Araneoidea</taxon>
        <taxon>Araneidae</taxon>
        <taxon>Caerostris</taxon>
    </lineage>
</organism>
<dbReference type="AlphaFoldDB" id="A0AAV4PVW3"/>
<gene>
    <name evidence="1" type="ORF">CDAR_200741</name>
</gene>
<sequence length="105" mass="11933">MLPNEQSLYIAPHVNRRRGVNYCLLQQPEFPHNSSTSTNNHCLTLPMVIIVCQSKEEGICSNIPNSRGGQLRIATKDAKKHPNGMPLITLLPVQRIWVIRRFFSP</sequence>
<reference evidence="1 2" key="1">
    <citation type="submission" date="2021-06" db="EMBL/GenBank/DDBJ databases">
        <title>Caerostris darwini draft genome.</title>
        <authorList>
            <person name="Kono N."/>
            <person name="Arakawa K."/>
        </authorList>
    </citation>
    <scope>NUCLEOTIDE SEQUENCE [LARGE SCALE GENOMIC DNA]</scope>
</reference>
<proteinExistence type="predicted"/>
<dbReference type="EMBL" id="BPLQ01003422">
    <property type="protein sequence ID" value="GIY00389.1"/>
    <property type="molecule type" value="Genomic_DNA"/>
</dbReference>
<name>A0AAV4PVW3_9ARAC</name>